<dbReference type="InterPro" id="IPR014710">
    <property type="entry name" value="RmlC-like_jellyroll"/>
</dbReference>
<sequence length="221" mass="25388">MKKIVEPSRLSSYIQNYQLQSYLDSDLLPISSLYFFDQEEHLIRAEAPSDYLYFLVDGSVMIYSYSSDTQNICIDHSQPVTLLGEASSLWELLPQSNVKAISPCLCVGISLKKYRHLLQQDVRFLQNICQILSYRLNSGVTLANSLTEPVETRLAKFILANSQNNQFSFQLTTCASILNVSYRHLLRTITNFKEEHILKKEKNYYLIQDTNALEIIAENLS</sequence>
<comment type="caution">
    <text evidence="2">The sequence shown here is derived from an EMBL/GenBank/DDBJ whole genome shotgun (WGS) entry which is preliminary data.</text>
</comment>
<dbReference type="Gene3D" id="2.60.120.10">
    <property type="entry name" value="Jelly Rolls"/>
    <property type="match status" value="1"/>
</dbReference>
<dbReference type="InterPro" id="IPR018490">
    <property type="entry name" value="cNMP-bd_dom_sf"/>
</dbReference>
<evidence type="ECO:0000259" key="1">
    <source>
        <dbReference type="PROSITE" id="PS50042"/>
    </source>
</evidence>
<proteinExistence type="predicted"/>
<keyword evidence="3" id="KW-1185">Reference proteome</keyword>
<evidence type="ECO:0000313" key="3">
    <source>
        <dbReference type="Proteomes" id="UP000674938"/>
    </source>
</evidence>
<evidence type="ECO:0000313" key="2">
    <source>
        <dbReference type="EMBL" id="MBP1043754.1"/>
    </source>
</evidence>
<dbReference type="SUPFAM" id="SSF46785">
    <property type="entry name" value="Winged helix' DNA-binding domain"/>
    <property type="match status" value="1"/>
</dbReference>
<dbReference type="AlphaFoldDB" id="A0A940SX63"/>
<organism evidence="2 3">
    <name type="scientific">Vagococcus allomyrinae</name>
    <dbReference type="NCBI Taxonomy" id="2794353"/>
    <lineage>
        <taxon>Bacteria</taxon>
        <taxon>Bacillati</taxon>
        <taxon>Bacillota</taxon>
        <taxon>Bacilli</taxon>
        <taxon>Lactobacillales</taxon>
        <taxon>Enterococcaceae</taxon>
        <taxon>Vagococcus</taxon>
    </lineage>
</organism>
<dbReference type="Pfam" id="PF00027">
    <property type="entry name" value="cNMP_binding"/>
    <property type="match status" value="1"/>
</dbReference>
<gene>
    <name evidence="2" type="ORF">I6N95_22245</name>
</gene>
<protein>
    <submittedName>
        <fullName evidence="2">Cyclic nucleotide-binding domain-containing protein</fullName>
    </submittedName>
</protein>
<reference evidence="2" key="1">
    <citation type="submission" date="2020-12" db="EMBL/GenBank/DDBJ databases">
        <title>Vagococcus allomyrinae sp. nov. and Enterococcus lavae sp. nov., isolated from the larvae of Allomyrina dichotoma.</title>
        <authorList>
            <person name="Lee S.D."/>
        </authorList>
    </citation>
    <scope>NUCLEOTIDE SEQUENCE</scope>
    <source>
        <strain evidence="2">BWB3-3</strain>
    </source>
</reference>
<dbReference type="SUPFAM" id="SSF51206">
    <property type="entry name" value="cAMP-binding domain-like"/>
    <property type="match status" value="1"/>
</dbReference>
<feature type="domain" description="Cyclic nucleotide-binding" evidence="1">
    <location>
        <begin position="34"/>
        <end position="118"/>
    </location>
</feature>
<dbReference type="PROSITE" id="PS50042">
    <property type="entry name" value="CNMP_BINDING_3"/>
    <property type="match status" value="1"/>
</dbReference>
<dbReference type="RefSeq" id="WP_209531567.1">
    <property type="nucleotide sequence ID" value="NZ_JAEEGA010000019.1"/>
</dbReference>
<dbReference type="InterPro" id="IPR000595">
    <property type="entry name" value="cNMP-bd_dom"/>
</dbReference>
<dbReference type="InterPro" id="IPR036390">
    <property type="entry name" value="WH_DNA-bd_sf"/>
</dbReference>
<name>A0A940SX63_9ENTE</name>
<dbReference type="Proteomes" id="UP000674938">
    <property type="component" value="Unassembled WGS sequence"/>
</dbReference>
<dbReference type="CDD" id="cd00038">
    <property type="entry name" value="CAP_ED"/>
    <property type="match status" value="1"/>
</dbReference>
<accession>A0A940SX63</accession>
<dbReference type="EMBL" id="JAEEGA010000019">
    <property type="protein sequence ID" value="MBP1043754.1"/>
    <property type="molecule type" value="Genomic_DNA"/>
</dbReference>